<sequence>MSAALVGGLALTGCAPAPAPTVPVVEPVEAVPAVSGMSGLEERKPDLCHAKDYSGALGQPGSTIAGLGITRTYRVVEFRGIESQEYDPNRIVFRLDQAGNIQNVDCG</sequence>
<gene>
    <name evidence="1" type="ORF">DRW48_04235</name>
</gene>
<keyword evidence="2" id="KW-1185">Reference proteome</keyword>
<protein>
    <recommendedName>
        <fullName evidence="3">Peptidase inhibitor I78</fullName>
    </recommendedName>
</protein>
<reference evidence="2" key="1">
    <citation type="submission" date="2018-07" db="EMBL/GenBank/DDBJ databases">
        <title>Genome sequencing of Paracoccus sp. SC2-6.</title>
        <authorList>
            <person name="Heo J."/>
            <person name="Kim S.-J."/>
            <person name="Kwon S.-W."/>
        </authorList>
    </citation>
    <scope>NUCLEOTIDE SEQUENCE [LARGE SCALE GENOMIC DNA]</scope>
    <source>
        <strain evidence="2">SC2-6</strain>
    </source>
</reference>
<evidence type="ECO:0000313" key="2">
    <source>
        <dbReference type="Proteomes" id="UP000252023"/>
    </source>
</evidence>
<dbReference type="KEGG" id="pars:DRW48_04235"/>
<evidence type="ECO:0008006" key="3">
    <source>
        <dbReference type="Google" id="ProtNLM"/>
    </source>
</evidence>
<accession>A0A344PNV5</accession>
<proteinExistence type="predicted"/>
<dbReference type="Gene3D" id="3.30.10.10">
    <property type="entry name" value="Trypsin Inhibitor V, subunit A"/>
    <property type="match status" value="1"/>
</dbReference>
<dbReference type="OrthoDB" id="7859990at2"/>
<name>A0A344PNV5_9RHOB</name>
<organism evidence="1 2">
    <name type="scientific">Paracoccus suum</name>
    <dbReference type="NCBI Taxonomy" id="2259340"/>
    <lineage>
        <taxon>Bacteria</taxon>
        <taxon>Pseudomonadati</taxon>
        <taxon>Pseudomonadota</taxon>
        <taxon>Alphaproteobacteria</taxon>
        <taxon>Rhodobacterales</taxon>
        <taxon>Paracoccaceae</taxon>
        <taxon>Paracoccus</taxon>
    </lineage>
</organism>
<dbReference type="EMBL" id="CP030918">
    <property type="protein sequence ID" value="AXC51060.1"/>
    <property type="molecule type" value="Genomic_DNA"/>
</dbReference>
<dbReference type="Proteomes" id="UP000252023">
    <property type="component" value="Chromosome"/>
</dbReference>
<evidence type="ECO:0000313" key="1">
    <source>
        <dbReference type="EMBL" id="AXC51060.1"/>
    </source>
</evidence>
<dbReference type="AlphaFoldDB" id="A0A344PNV5"/>